<dbReference type="InterPro" id="IPR051257">
    <property type="entry name" value="Diverse_CBS-Domain"/>
</dbReference>
<sequence length="148" mass="16317">MASTFVKDIMKKNVITIDVAESIQDAAQMMTDANVGCVIVTRKDVPVGIMTERDFVTKVAAEGRPLFTEVSEVMSLPLTVIDPDETVWEAAEIMRGKGIHKLPVQEGTKIVGIVTTTDLVEICSYGSDSQMRHVCDQILMRIKPTNYV</sequence>
<evidence type="ECO:0000256" key="1">
    <source>
        <dbReference type="ARBA" id="ARBA00023122"/>
    </source>
</evidence>
<feature type="domain" description="CBS" evidence="2">
    <location>
        <begin position="74"/>
        <end position="129"/>
    </location>
</feature>
<dbReference type="SMART" id="SM00116">
    <property type="entry name" value="CBS"/>
    <property type="match status" value="2"/>
</dbReference>
<evidence type="ECO:0000259" key="2">
    <source>
        <dbReference type="PROSITE" id="PS51371"/>
    </source>
</evidence>
<accession>A0A0F8YFM1</accession>
<feature type="non-terminal residue" evidence="3">
    <location>
        <position position="148"/>
    </location>
</feature>
<dbReference type="EMBL" id="LAZR01069877">
    <property type="protein sequence ID" value="KKK46841.1"/>
    <property type="molecule type" value="Genomic_DNA"/>
</dbReference>
<dbReference type="PANTHER" id="PTHR43080:SF2">
    <property type="entry name" value="CBS DOMAIN-CONTAINING PROTEIN"/>
    <property type="match status" value="1"/>
</dbReference>
<keyword evidence="1" id="KW-0129">CBS domain</keyword>
<dbReference type="Pfam" id="PF00571">
    <property type="entry name" value="CBS"/>
    <property type="match status" value="2"/>
</dbReference>
<comment type="caution">
    <text evidence="3">The sequence shown here is derived from an EMBL/GenBank/DDBJ whole genome shotgun (WGS) entry which is preliminary data.</text>
</comment>
<dbReference type="InterPro" id="IPR046342">
    <property type="entry name" value="CBS_dom_sf"/>
</dbReference>
<dbReference type="AlphaFoldDB" id="A0A0F8YFM1"/>
<feature type="domain" description="CBS" evidence="2">
    <location>
        <begin position="10"/>
        <end position="66"/>
    </location>
</feature>
<reference evidence="3" key="1">
    <citation type="journal article" date="2015" name="Nature">
        <title>Complex archaea that bridge the gap between prokaryotes and eukaryotes.</title>
        <authorList>
            <person name="Spang A."/>
            <person name="Saw J.H."/>
            <person name="Jorgensen S.L."/>
            <person name="Zaremba-Niedzwiedzka K."/>
            <person name="Martijn J."/>
            <person name="Lind A.E."/>
            <person name="van Eijk R."/>
            <person name="Schleper C."/>
            <person name="Guy L."/>
            <person name="Ettema T.J."/>
        </authorList>
    </citation>
    <scope>NUCLEOTIDE SEQUENCE</scope>
</reference>
<dbReference type="SUPFAM" id="SSF54631">
    <property type="entry name" value="CBS-domain pair"/>
    <property type="match status" value="1"/>
</dbReference>
<dbReference type="PROSITE" id="PS51371">
    <property type="entry name" value="CBS"/>
    <property type="match status" value="2"/>
</dbReference>
<evidence type="ECO:0000313" key="3">
    <source>
        <dbReference type="EMBL" id="KKK46841.1"/>
    </source>
</evidence>
<organism evidence="3">
    <name type="scientific">marine sediment metagenome</name>
    <dbReference type="NCBI Taxonomy" id="412755"/>
    <lineage>
        <taxon>unclassified sequences</taxon>
        <taxon>metagenomes</taxon>
        <taxon>ecological metagenomes</taxon>
    </lineage>
</organism>
<protein>
    <recommendedName>
        <fullName evidence="2">CBS domain-containing protein</fullName>
    </recommendedName>
</protein>
<name>A0A0F8YFM1_9ZZZZ</name>
<dbReference type="PANTHER" id="PTHR43080">
    <property type="entry name" value="CBS DOMAIN-CONTAINING PROTEIN CBSX3, MITOCHONDRIAL"/>
    <property type="match status" value="1"/>
</dbReference>
<dbReference type="Gene3D" id="3.10.580.10">
    <property type="entry name" value="CBS-domain"/>
    <property type="match status" value="1"/>
</dbReference>
<gene>
    <name evidence="3" type="ORF">LCGC14_3161200</name>
</gene>
<dbReference type="InterPro" id="IPR000644">
    <property type="entry name" value="CBS_dom"/>
</dbReference>
<proteinExistence type="predicted"/>